<evidence type="ECO:0000256" key="2">
    <source>
        <dbReference type="ARBA" id="ARBA00022576"/>
    </source>
</evidence>
<dbReference type="InterPro" id="IPR016181">
    <property type="entry name" value="Acyl_CoA_acyltransferase"/>
</dbReference>
<dbReference type="Gene3D" id="3.90.1150.10">
    <property type="entry name" value="Aspartate Aminotransferase, domain 1"/>
    <property type="match status" value="1"/>
</dbReference>
<dbReference type="EMBL" id="RYZZ01000007">
    <property type="protein sequence ID" value="RUQ30219.1"/>
    <property type="molecule type" value="Genomic_DNA"/>
</dbReference>
<dbReference type="InterPro" id="IPR015424">
    <property type="entry name" value="PyrdxlP-dep_Trfase"/>
</dbReference>
<dbReference type="PANTHER" id="PTHR42778">
    <property type="entry name" value="2-AMINOETHYLPHOSPHONATE--PYRUVATE TRANSAMINASE"/>
    <property type="match status" value="1"/>
</dbReference>
<dbReference type="InterPro" id="IPR054597">
    <property type="entry name" value="FeeM_cat"/>
</dbReference>
<name>A0A433HPI3_9BACI</name>
<evidence type="ECO:0000313" key="6">
    <source>
        <dbReference type="EMBL" id="RUQ30219.1"/>
    </source>
</evidence>
<dbReference type="Gene3D" id="3.40.630.30">
    <property type="match status" value="1"/>
</dbReference>
<organism evidence="6 7">
    <name type="scientific">Peribacillus cavernae</name>
    <dbReference type="NCBI Taxonomy" id="1674310"/>
    <lineage>
        <taxon>Bacteria</taxon>
        <taxon>Bacillati</taxon>
        <taxon>Bacillota</taxon>
        <taxon>Bacilli</taxon>
        <taxon>Bacillales</taxon>
        <taxon>Bacillaceae</taxon>
        <taxon>Peribacillus</taxon>
    </lineage>
</organism>
<comment type="caution">
    <text evidence="6">The sequence shown here is derived from an EMBL/GenBank/DDBJ whole genome shotgun (WGS) entry which is preliminary data.</text>
</comment>
<evidence type="ECO:0000313" key="7">
    <source>
        <dbReference type="Proteomes" id="UP000267430"/>
    </source>
</evidence>
<dbReference type="InterPro" id="IPR000192">
    <property type="entry name" value="Aminotrans_V_dom"/>
</dbReference>
<dbReference type="SUPFAM" id="SSF53383">
    <property type="entry name" value="PLP-dependent transferases"/>
    <property type="match status" value="1"/>
</dbReference>
<dbReference type="Pfam" id="PF21926">
    <property type="entry name" value="FeeM"/>
    <property type="match status" value="1"/>
</dbReference>
<comment type="cofactor">
    <cofactor evidence="1">
        <name>pyridoxal 5'-phosphate</name>
        <dbReference type="ChEBI" id="CHEBI:597326"/>
    </cofactor>
</comment>
<dbReference type="OrthoDB" id="389074at2"/>
<dbReference type="SUPFAM" id="SSF55729">
    <property type="entry name" value="Acyl-CoA N-acyltransferases (Nat)"/>
    <property type="match status" value="1"/>
</dbReference>
<dbReference type="AlphaFoldDB" id="A0A433HPI3"/>
<dbReference type="InterPro" id="IPR000182">
    <property type="entry name" value="GNAT_dom"/>
</dbReference>
<keyword evidence="7" id="KW-1185">Reference proteome</keyword>
<evidence type="ECO:0000256" key="4">
    <source>
        <dbReference type="ARBA" id="ARBA00022898"/>
    </source>
</evidence>
<evidence type="ECO:0000256" key="3">
    <source>
        <dbReference type="ARBA" id="ARBA00022679"/>
    </source>
</evidence>
<dbReference type="InterPro" id="IPR015422">
    <property type="entry name" value="PyrdxlP-dep_Trfase_small"/>
</dbReference>
<reference evidence="6 7" key="1">
    <citation type="submission" date="2018-12" db="EMBL/GenBank/DDBJ databases">
        <title>Bacillus chawlae sp. nov., Bacillus glennii sp. nov., and Bacillus saganii sp. nov. Isolated from the Vehicle Assembly Building at Kennedy Space Center where the Viking Spacecraft were Assembled.</title>
        <authorList>
            <person name="Seuylemezian A."/>
            <person name="Vaishampayan P."/>
        </authorList>
    </citation>
    <scope>NUCLEOTIDE SEQUENCE [LARGE SCALE GENOMIC DNA]</scope>
    <source>
        <strain evidence="6 7">L5</strain>
    </source>
</reference>
<dbReference type="Proteomes" id="UP000267430">
    <property type="component" value="Unassembled WGS sequence"/>
</dbReference>
<evidence type="ECO:0000259" key="5">
    <source>
        <dbReference type="PROSITE" id="PS51186"/>
    </source>
</evidence>
<dbReference type="GO" id="GO:0008483">
    <property type="term" value="F:transaminase activity"/>
    <property type="evidence" value="ECO:0007669"/>
    <property type="project" value="UniProtKB-KW"/>
</dbReference>
<dbReference type="GO" id="GO:0016747">
    <property type="term" value="F:acyltransferase activity, transferring groups other than amino-acyl groups"/>
    <property type="evidence" value="ECO:0007669"/>
    <property type="project" value="InterPro"/>
</dbReference>
<sequence>MDSLHLIYKIASERDEFEQIYKLNYQTFVEEIPQHSRNEHLRLVDRFDHENTYIIVKKKEEVVGMISVRANRPFSLDDKIANLDDYLPEGACPCEIRLLSVKEEFRKSYVFYKMVDLLVSHCLERKYNMAIISGVERQLRLYKRIGFQPFASLIENGDARFQPMFLTKEQFESSTKAFRRMMNRKVPSGKLLNFLPGPVPVHKEVEKAFAMPPISHRSQLFLNEMKEVRYKLRLYVNANFAQVVVGTGTLANEFIAAQLTRLPGKGLILANGEFGYRLINHARRFKLDFDTLEKAWNEPIQVEEIESYLRNHRDIRWIWTVHCETSTGFLYDLPAIQDVCKEYRVELCLDACSSVGVVPVDLQDVYLAAAVSGKGLKSYPGLAILFHRDTIEPDETLPRYIDLGLYHSSDGVPFTHSSNLASALNEALNWNHTIDLPSAGRIRRYFKEQELEVFGDDTYSPGVITICLPSDLSSRELGDRLKEKNILLSYESDYLLQRNWIQAAFMGVQDPESLPYLAAMIKQEADLMIKDWQAAL</sequence>
<evidence type="ECO:0000256" key="1">
    <source>
        <dbReference type="ARBA" id="ARBA00001933"/>
    </source>
</evidence>
<feature type="domain" description="N-acetyltransferase" evidence="5">
    <location>
        <begin position="6"/>
        <end position="169"/>
    </location>
</feature>
<proteinExistence type="predicted"/>
<dbReference type="PANTHER" id="PTHR42778:SF1">
    <property type="entry name" value="2-AMINOETHYLPHOSPHONATE--PYRUVATE TRANSAMINASE"/>
    <property type="match status" value="1"/>
</dbReference>
<protein>
    <submittedName>
        <fullName evidence="6">Aminotransferase class V-fold PLP-dependent enzyme</fullName>
    </submittedName>
</protein>
<accession>A0A433HPI3</accession>
<dbReference type="InterPro" id="IPR015421">
    <property type="entry name" value="PyrdxlP-dep_Trfase_major"/>
</dbReference>
<keyword evidence="4" id="KW-0663">Pyridoxal phosphate</keyword>
<dbReference type="PROSITE" id="PS51186">
    <property type="entry name" value="GNAT"/>
    <property type="match status" value="1"/>
</dbReference>
<dbReference type="RefSeq" id="WP_126864241.1">
    <property type="nucleotide sequence ID" value="NZ_JAUSTX010000001.1"/>
</dbReference>
<keyword evidence="3 6" id="KW-0808">Transferase</keyword>
<dbReference type="Pfam" id="PF00266">
    <property type="entry name" value="Aminotran_5"/>
    <property type="match status" value="1"/>
</dbReference>
<keyword evidence="2 6" id="KW-0032">Aminotransferase</keyword>
<dbReference type="Gene3D" id="3.40.640.10">
    <property type="entry name" value="Type I PLP-dependent aspartate aminotransferase-like (Major domain)"/>
    <property type="match status" value="1"/>
</dbReference>
<gene>
    <name evidence="6" type="ORF">ELQ35_07710</name>
</gene>